<name>A0A8X8ZDM1_SALSN</name>
<comment type="caution">
    <text evidence="7">The sequence shown here is derived from an EMBL/GenBank/DDBJ whole genome shotgun (WGS) entry which is preliminary data.</text>
</comment>
<feature type="compositionally biased region" description="Acidic residues" evidence="6">
    <location>
        <begin position="15"/>
        <end position="25"/>
    </location>
</feature>
<feature type="region of interest" description="Disordered" evidence="6">
    <location>
        <begin position="382"/>
        <end position="410"/>
    </location>
</feature>
<dbReference type="EMBL" id="PNBA02000014">
    <property type="protein sequence ID" value="KAG6400832.1"/>
    <property type="molecule type" value="Genomic_DNA"/>
</dbReference>
<evidence type="ECO:0000313" key="7">
    <source>
        <dbReference type="EMBL" id="KAG6400832.1"/>
    </source>
</evidence>
<dbReference type="Gene3D" id="1.10.630.10">
    <property type="entry name" value="Cytochrome P450"/>
    <property type="match status" value="1"/>
</dbReference>
<evidence type="ECO:0000256" key="3">
    <source>
        <dbReference type="ARBA" id="ARBA00022617"/>
    </source>
</evidence>
<dbReference type="Pfam" id="PF00067">
    <property type="entry name" value="p450"/>
    <property type="match status" value="1"/>
</dbReference>
<evidence type="ECO:0000256" key="2">
    <source>
        <dbReference type="ARBA" id="ARBA00010617"/>
    </source>
</evidence>
<dbReference type="Proteomes" id="UP000298416">
    <property type="component" value="Unassembled WGS sequence"/>
</dbReference>
<dbReference type="PANTHER" id="PTHR47955:SF15">
    <property type="entry name" value="CYTOCHROME P450 71A2-LIKE"/>
    <property type="match status" value="1"/>
</dbReference>
<dbReference type="GO" id="GO:0016705">
    <property type="term" value="F:oxidoreductase activity, acting on paired donors, with incorporation or reduction of molecular oxygen"/>
    <property type="evidence" value="ECO:0007669"/>
    <property type="project" value="InterPro"/>
</dbReference>
<dbReference type="GO" id="GO:0020037">
    <property type="term" value="F:heme binding"/>
    <property type="evidence" value="ECO:0007669"/>
    <property type="project" value="InterPro"/>
</dbReference>
<dbReference type="InterPro" id="IPR001128">
    <property type="entry name" value="Cyt_P450"/>
</dbReference>
<sequence>MLPSVNATGKIHDAEDSDEVAEDDHTEEPIYVTTETEAAVKAEGSSVTDTATLEWKKKLEGVRNDIREIKTELVTLTSTVLGLKEPLGVHTDRMTEALTLMMRMVTFVEQKTPRTRQSSSPRIVLTSPAVMPVKKRRESTTSATSGSAGTSSIVTEIQNDEIIVEKWVVTDFVVDFEGIISFGSIREEETALMVKRIEESSGPVDLSKMMVETNADAAFRSTFGGKYSETENGKKFPGLMREFMNLIGTADIGDFFPWLGWIGRVNGFDKRLDETAKRMDEVLESVIQERQDQVKNVKEDFVDVLVEIYKDRSVDSSIDRDSIKALLLIKYGDEYKLTLAHQDVQVANPDNQTLWYDTSYLKLALRSLFKAFTKNQCSLASVADPEPTNGGGGMKQERRKLQSEQEQRQELSRPPCIVRLLRSLLTPSSSSDSVVAYFYSTILSQFLRKLLLRSKL</sequence>
<dbReference type="GO" id="GO:0005506">
    <property type="term" value="F:iron ion binding"/>
    <property type="evidence" value="ECO:0007669"/>
    <property type="project" value="InterPro"/>
</dbReference>
<accession>A0A8X8ZDM1</accession>
<evidence type="ECO:0000256" key="4">
    <source>
        <dbReference type="ARBA" id="ARBA00022723"/>
    </source>
</evidence>
<keyword evidence="4" id="KW-0479">Metal-binding</keyword>
<organism evidence="7">
    <name type="scientific">Salvia splendens</name>
    <name type="common">Scarlet sage</name>
    <dbReference type="NCBI Taxonomy" id="180675"/>
    <lineage>
        <taxon>Eukaryota</taxon>
        <taxon>Viridiplantae</taxon>
        <taxon>Streptophyta</taxon>
        <taxon>Embryophyta</taxon>
        <taxon>Tracheophyta</taxon>
        <taxon>Spermatophyta</taxon>
        <taxon>Magnoliopsida</taxon>
        <taxon>eudicotyledons</taxon>
        <taxon>Gunneridae</taxon>
        <taxon>Pentapetalae</taxon>
        <taxon>asterids</taxon>
        <taxon>lamiids</taxon>
        <taxon>Lamiales</taxon>
        <taxon>Lamiaceae</taxon>
        <taxon>Nepetoideae</taxon>
        <taxon>Mentheae</taxon>
        <taxon>Salviinae</taxon>
        <taxon>Salvia</taxon>
        <taxon>Salvia subgen. Calosphace</taxon>
        <taxon>core Calosphace</taxon>
    </lineage>
</organism>
<feature type="region of interest" description="Disordered" evidence="6">
    <location>
        <begin position="1"/>
        <end position="25"/>
    </location>
</feature>
<keyword evidence="8" id="KW-1185">Reference proteome</keyword>
<feature type="compositionally biased region" description="Basic and acidic residues" evidence="6">
    <location>
        <begin position="395"/>
        <end position="410"/>
    </location>
</feature>
<dbReference type="PANTHER" id="PTHR47955">
    <property type="entry name" value="CYTOCHROME P450 FAMILY 71 PROTEIN"/>
    <property type="match status" value="1"/>
</dbReference>
<proteinExistence type="inferred from homology"/>
<feature type="compositionally biased region" description="Low complexity" evidence="6">
    <location>
        <begin position="140"/>
        <end position="150"/>
    </location>
</feature>
<gene>
    <name evidence="7" type="ORF">SASPL_137676</name>
</gene>
<evidence type="ECO:0000256" key="5">
    <source>
        <dbReference type="ARBA" id="ARBA00023004"/>
    </source>
</evidence>
<comment type="similarity">
    <text evidence="2">Belongs to the cytochrome P450 family.</text>
</comment>
<evidence type="ECO:0000256" key="6">
    <source>
        <dbReference type="SAM" id="MobiDB-lite"/>
    </source>
</evidence>
<comment type="cofactor">
    <cofactor evidence="1">
        <name>heme</name>
        <dbReference type="ChEBI" id="CHEBI:30413"/>
    </cofactor>
</comment>
<dbReference type="SUPFAM" id="SSF48264">
    <property type="entry name" value="Cytochrome P450"/>
    <property type="match status" value="1"/>
</dbReference>
<dbReference type="GO" id="GO:0004497">
    <property type="term" value="F:monooxygenase activity"/>
    <property type="evidence" value="ECO:0007669"/>
    <property type="project" value="InterPro"/>
</dbReference>
<keyword evidence="5" id="KW-0408">Iron</keyword>
<dbReference type="InterPro" id="IPR036396">
    <property type="entry name" value="Cyt_P450_sf"/>
</dbReference>
<dbReference type="AlphaFoldDB" id="A0A8X8ZDM1"/>
<reference evidence="7" key="1">
    <citation type="submission" date="2018-01" db="EMBL/GenBank/DDBJ databases">
        <authorList>
            <person name="Mao J.F."/>
        </authorList>
    </citation>
    <scope>NUCLEOTIDE SEQUENCE</scope>
    <source>
        <strain evidence="7">Huo1</strain>
        <tissue evidence="7">Leaf</tissue>
    </source>
</reference>
<evidence type="ECO:0000313" key="8">
    <source>
        <dbReference type="Proteomes" id="UP000298416"/>
    </source>
</evidence>
<evidence type="ECO:0000256" key="1">
    <source>
        <dbReference type="ARBA" id="ARBA00001971"/>
    </source>
</evidence>
<feature type="region of interest" description="Disordered" evidence="6">
    <location>
        <begin position="131"/>
        <end position="150"/>
    </location>
</feature>
<protein>
    <submittedName>
        <fullName evidence="7">Uncharacterized protein</fullName>
    </submittedName>
</protein>
<reference evidence="7" key="2">
    <citation type="submission" date="2020-08" db="EMBL/GenBank/DDBJ databases">
        <title>Plant Genome Project.</title>
        <authorList>
            <person name="Zhang R.-G."/>
        </authorList>
    </citation>
    <scope>NUCLEOTIDE SEQUENCE</scope>
    <source>
        <strain evidence="7">Huo1</strain>
        <tissue evidence="7">Leaf</tissue>
    </source>
</reference>
<keyword evidence="3" id="KW-0349">Heme</keyword>